<feature type="compositionally biased region" description="Basic and acidic residues" evidence="2">
    <location>
        <begin position="173"/>
        <end position="182"/>
    </location>
</feature>
<keyword evidence="1" id="KW-0863">Zinc-finger</keyword>
<accession>A0ABQ7XTF0</accession>
<evidence type="ECO:0000313" key="5">
    <source>
        <dbReference type="Proteomes" id="UP000824890"/>
    </source>
</evidence>
<organism evidence="4 5">
    <name type="scientific">Brassica napus</name>
    <name type="common">Rape</name>
    <dbReference type="NCBI Taxonomy" id="3708"/>
    <lineage>
        <taxon>Eukaryota</taxon>
        <taxon>Viridiplantae</taxon>
        <taxon>Streptophyta</taxon>
        <taxon>Embryophyta</taxon>
        <taxon>Tracheophyta</taxon>
        <taxon>Spermatophyta</taxon>
        <taxon>Magnoliopsida</taxon>
        <taxon>eudicotyledons</taxon>
        <taxon>Gunneridae</taxon>
        <taxon>Pentapetalae</taxon>
        <taxon>rosids</taxon>
        <taxon>malvids</taxon>
        <taxon>Brassicales</taxon>
        <taxon>Brassicaceae</taxon>
        <taxon>Brassiceae</taxon>
        <taxon>Brassica</taxon>
    </lineage>
</organism>
<dbReference type="InterPro" id="IPR033276">
    <property type="entry name" value="BB"/>
</dbReference>
<feature type="region of interest" description="Disordered" evidence="2">
    <location>
        <begin position="140"/>
        <end position="210"/>
    </location>
</feature>
<evidence type="ECO:0000256" key="1">
    <source>
        <dbReference type="PROSITE-ProRule" id="PRU00175"/>
    </source>
</evidence>
<dbReference type="InterPro" id="IPR001841">
    <property type="entry name" value="Znf_RING"/>
</dbReference>
<dbReference type="InterPro" id="IPR013083">
    <property type="entry name" value="Znf_RING/FYVE/PHD"/>
</dbReference>
<feature type="compositionally biased region" description="Low complexity" evidence="2">
    <location>
        <begin position="189"/>
        <end position="204"/>
    </location>
</feature>
<reference evidence="4 5" key="1">
    <citation type="submission" date="2021-05" db="EMBL/GenBank/DDBJ databases">
        <title>Genome Assembly of Synthetic Allotetraploid Brassica napus Reveals Homoeologous Exchanges between Subgenomes.</title>
        <authorList>
            <person name="Davis J.T."/>
        </authorList>
    </citation>
    <scope>NUCLEOTIDE SEQUENCE [LARGE SCALE GENOMIC DNA]</scope>
    <source>
        <strain evidence="5">cv. Da-Ae</strain>
        <tissue evidence="4">Seedling</tissue>
    </source>
</reference>
<feature type="domain" description="RING-type" evidence="3">
    <location>
        <begin position="268"/>
        <end position="309"/>
    </location>
</feature>
<evidence type="ECO:0000313" key="4">
    <source>
        <dbReference type="EMBL" id="KAH0859203.1"/>
    </source>
</evidence>
<keyword evidence="1" id="KW-0479">Metal-binding</keyword>
<dbReference type="Gene3D" id="3.30.40.10">
    <property type="entry name" value="Zinc/RING finger domain, C3HC4 (zinc finger)"/>
    <property type="match status" value="1"/>
</dbReference>
<protein>
    <recommendedName>
        <fullName evidence="3">RING-type domain-containing protein</fullName>
    </recommendedName>
</protein>
<evidence type="ECO:0000259" key="3">
    <source>
        <dbReference type="PROSITE" id="PS50089"/>
    </source>
</evidence>
<dbReference type="PANTHER" id="PTHR46400:SF16">
    <property type="entry name" value="RING_U-BOX SUPERFAMILY PROTEIN"/>
    <property type="match status" value="1"/>
</dbReference>
<dbReference type="EMBL" id="JAGKQM010000019">
    <property type="protein sequence ID" value="KAH0859203.1"/>
    <property type="molecule type" value="Genomic_DNA"/>
</dbReference>
<comment type="caution">
    <text evidence="4">The sequence shown here is derived from an EMBL/GenBank/DDBJ whole genome shotgun (WGS) entry which is preliminary data.</text>
</comment>
<keyword evidence="5" id="KW-1185">Reference proteome</keyword>
<dbReference type="SMART" id="SM00184">
    <property type="entry name" value="RING"/>
    <property type="match status" value="1"/>
</dbReference>
<gene>
    <name evidence="4" type="ORF">HID58_087464</name>
</gene>
<evidence type="ECO:0000256" key="2">
    <source>
        <dbReference type="SAM" id="MobiDB-lite"/>
    </source>
</evidence>
<keyword evidence="1" id="KW-0862">Zinc</keyword>
<dbReference type="PROSITE" id="PS50089">
    <property type="entry name" value="ZF_RING_2"/>
    <property type="match status" value="1"/>
</dbReference>
<dbReference type="PANTHER" id="PTHR46400">
    <property type="entry name" value="RING/U-BOX SUPERFAMILY PROTEIN"/>
    <property type="match status" value="1"/>
</dbReference>
<dbReference type="Pfam" id="PF13639">
    <property type="entry name" value="zf-RING_2"/>
    <property type="match status" value="1"/>
</dbReference>
<sequence>MPRLVNQSSVDENIAMFLQFGLSEDSDLTVNDDVIAREIQQQYQNNSTFEDAAIAYEIQHQEEDSDLTVNDDVIAREIQQQYPNNSDLTANDDVIAREIQQQYQNNWTYDDTAIALEIQKQEGNLPTSLSDDEKLARYLQQQDESANSTDEDIHGNNSYIPERDAPSTSRTIIQHDDDDHFSGHHTHTSTRSNSSSISSLDLSTNENTDPANMTYEELNELEDSMGNVDRGLSQRRILKLPTYKYGAETKTCCWQIKKKKFIATDTQCSICLVDYVMGDKITTLPCKHIYHKDCISQWLKQSKVCCVCKAEV</sequence>
<dbReference type="Proteomes" id="UP000824890">
    <property type="component" value="Unassembled WGS sequence"/>
</dbReference>
<proteinExistence type="predicted"/>
<dbReference type="SUPFAM" id="SSF57850">
    <property type="entry name" value="RING/U-box"/>
    <property type="match status" value="1"/>
</dbReference>
<name>A0ABQ7XTF0_BRANA</name>